<dbReference type="OrthoDB" id="2130169at2759"/>
<comment type="caution">
    <text evidence="2">The sequence shown here is derived from an EMBL/GenBank/DDBJ whole genome shotgun (WGS) entry which is preliminary data.</text>
</comment>
<dbReference type="PANTHER" id="PTHR48079:SF6">
    <property type="entry name" value="NAD(P)-BINDING DOMAIN-CONTAINING PROTEIN-RELATED"/>
    <property type="match status" value="1"/>
</dbReference>
<proteinExistence type="predicted"/>
<keyword evidence="3" id="KW-1185">Reference proteome</keyword>
<dbReference type="SUPFAM" id="SSF51735">
    <property type="entry name" value="NAD(P)-binding Rossmann-fold domains"/>
    <property type="match status" value="1"/>
</dbReference>
<dbReference type="InterPro" id="IPR036291">
    <property type="entry name" value="NAD(P)-bd_dom_sf"/>
</dbReference>
<feature type="domain" description="NmrA-like" evidence="1">
    <location>
        <begin position="2"/>
        <end position="82"/>
    </location>
</feature>
<sequence length="330" mass="36180">MKNVLFIGGTGYIGGPIMSRFIEREDDNLNISALVHSIEKAKKIRNHDLRLNVITGSHNDAELVERLAADSDVVFSMADCDDLQAAESILRGLKRRFESTGNKPVLIHLSGTGFLGDRAKGEFSSEVIYNDLDIAQIESLPATQYHRNVDLAIVEADQQGYTQTYIVVPGIVYGTPGGILAEIHVQNPANFASVAYIKGSFARGAAGIVGKGKNIISHVDVTEVADLVEILYDSIESNSAGHGRNGYYFVANGDVEFEKVTEVTEPRAGTRRPFTDDEMKTYFIAPSLQSFFGDNGRADAQRSRALGWKPVKTTADFLAAFREEVESWKI</sequence>
<dbReference type="AlphaFoldDB" id="A0A8H6XKM8"/>
<dbReference type="Proteomes" id="UP000623467">
    <property type="component" value="Unassembled WGS sequence"/>
</dbReference>
<dbReference type="InterPro" id="IPR008030">
    <property type="entry name" value="NmrA-like"/>
</dbReference>
<evidence type="ECO:0000259" key="1">
    <source>
        <dbReference type="Pfam" id="PF05368"/>
    </source>
</evidence>
<organism evidence="2 3">
    <name type="scientific">Mycena sanguinolenta</name>
    <dbReference type="NCBI Taxonomy" id="230812"/>
    <lineage>
        <taxon>Eukaryota</taxon>
        <taxon>Fungi</taxon>
        <taxon>Dikarya</taxon>
        <taxon>Basidiomycota</taxon>
        <taxon>Agaricomycotina</taxon>
        <taxon>Agaricomycetes</taxon>
        <taxon>Agaricomycetidae</taxon>
        <taxon>Agaricales</taxon>
        <taxon>Marasmiineae</taxon>
        <taxon>Mycenaceae</taxon>
        <taxon>Mycena</taxon>
    </lineage>
</organism>
<evidence type="ECO:0000313" key="2">
    <source>
        <dbReference type="EMBL" id="KAF7342767.1"/>
    </source>
</evidence>
<dbReference type="PANTHER" id="PTHR48079">
    <property type="entry name" value="PROTEIN YEEZ"/>
    <property type="match status" value="1"/>
</dbReference>
<accession>A0A8H6XKM8</accession>
<dbReference type="GO" id="GO:0004029">
    <property type="term" value="F:aldehyde dehydrogenase (NAD+) activity"/>
    <property type="evidence" value="ECO:0007669"/>
    <property type="project" value="TreeGrafter"/>
</dbReference>
<gene>
    <name evidence="2" type="ORF">MSAN_01991900</name>
</gene>
<name>A0A8H6XKM8_9AGAR</name>
<protein>
    <submittedName>
        <fullName evidence="2">NmrA domain-containing protein</fullName>
    </submittedName>
</protein>
<evidence type="ECO:0000313" key="3">
    <source>
        <dbReference type="Proteomes" id="UP000623467"/>
    </source>
</evidence>
<dbReference type="Gene3D" id="3.40.50.720">
    <property type="entry name" value="NAD(P)-binding Rossmann-like Domain"/>
    <property type="match status" value="1"/>
</dbReference>
<dbReference type="Pfam" id="PF05368">
    <property type="entry name" value="NmrA"/>
    <property type="match status" value="1"/>
</dbReference>
<dbReference type="InterPro" id="IPR051783">
    <property type="entry name" value="NAD(P)-dependent_oxidoreduct"/>
</dbReference>
<reference evidence="2" key="1">
    <citation type="submission" date="2020-05" db="EMBL/GenBank/DDBJ databases">
        <title>Mycena genomes resolve the evolution of fungal bioluminescence.</title>
        <authorList>
            <person name="Tsai I.J."/>
        </authorList>
    </citation>
    <scope>NUCLEOTIDE SEQUENCE</scope>
    <source>
        <strain evidence="2">160909Yilan</strain>
    </source>
</reference>
<dbReference type="EMBL" id="JACAZH010000024">
    <property type="protein sequence ID" value="KAF7342767.1"/>
    <property type="molecule type" value="Genomic_DNA"/>
</dbReference>
<dbReference type="GO" id="GO:0005737">
    <property type="term" value="C:cytoplasm"/>
    <property type="evidence" value="ECO:0007669"/>
    <property type="project" value="TreeGrafter"/>
</dbReference>